<feature type="domain" description="ABC1 atypical kinase-like" evidence="2">
    <location>
        <begin position="92"/>
        <end position="351"/>
    </location>
</feature>
<evidence type="ECO:0000259" key="2">
    <source>
        <dbReference type="Pfam" id="PF03109"/>
    </source>
</evidence>
<dbReference type="Proteomes" id="UP000265962">
    <property type="component" value="Unassembled WGS sequence"/>
</dbReference>
<dbReference type="EMBL" id="OMOH01000014">
    <property type="protein sequence ID" value="SPF69454.1"/>
    <property type="molecule type" value="Genomic_DNA"/>
</dbReference>
<dbReference type="AlphaFoldDB" id="A0A375I413"/>
<dbReference type="InterPro" id="IPR011009">
    <property type="entry name" value="Kinase-like_dom_sf"/>
</dbReference>
<dbReference type="SUPFAM" id="SSF56112">
    <property type="entry name" value="Protein kinase-like (PK-like)"/>
    <property type="match status" value="1"/>
</dbReference>
<reference evidence="4" key="1">
    <citation type="submission" date="2018-02" db="EMBL/GenBank/DDBJ databases">
        <authorList>
            <person name="Hornung B."/>
        </authorList>
    </citation>
    <scope>NUCLEOTIDE SEQUENCE [LARGE SCALE GENOMIC DNA]</scope>
</reference>
<keyword evidence="3" id="KW-0418">Kinase</keyword>
<name>A0A375I413_9ACTN</name>
<dbReference type="GO" id="GO:0016301">
    <property type="term" value="F:kinase activity"/>
    <property type="evidence" value="ECO:0007669"/>
    <property type="project" value="UniProtKB-KW"/>
</dbReference>
<dbReference type="PANTHER" id="PTHR10566:SF113">
    <property type="entry name" value="PROTEIN ACTIVITY OF BC1 COMPLEX KINASE 7, CHLOROPLASTIC"/>
    <property type="match status" value="1"/>
</dbReference>
<accession>A0A375I413</accession>
<dbReference type="PANTHER" id="PTHR10566">
    <property type="entry name" value="CHAPERONE-ACTIVITY OF BC1 COMPLEX CABC1 -RELATED"/>
    <property type="match status" value="1"/>
</dbReference>
<protein>
    <submittedName>
        <fullName evidence="3">Protein kinase-like domain</fullName>
    </submittedName>
</protein>
<dbReference type="Pfam" id="PF03109">
    <property type="entry name" value="ABC1"/>
    <property type="match status" value="1"/>
</dbReference>
<dbReference type="InterPro" id="IPR004147">
    <property type="entry name" value="ABC1_dom"/>
</dbReference>
<keyword evidence="3" id="KW-0808">Transferase</keyword>
<dbReference type="InterPro" id="IPR050154">
    <property type="entry name" value="UbiB_kinase"/>
</dbReference>
<gene>
    <name evidence="3" type="ORF">PROPJV5_2437</name>
</gene>
<sequence>MSGSRHLRARYRRILGFFARLIAQLWFFDAVLPRLGLHRLSERGRERRLRKAAVGFHDLAADLGGLMIKVGQFMSTRLDVLPPTVTDELSGLQDEAPPVPYEQVLPAAEAALGMPLSEAFEYFEPEPLAAASLGQVHRARLTRSEARDVGFRDVVVKVQRPGIEQVTDVDLAALRRAAGWIAHYRPIAERADMPALVEEFARTTAEELDYLNEAGNAERFAESFADAPQVGYPLVVWERTSPRVLTLSDVTAIKISDVEAIEAAGIDRREVAFAVADAYIEQVFNLGFFHADPHPGNLFITPLPRAQAAEAGRSWRLTFVDFGMMGQVPDNLRDELKEVVVAVGLRDSHRLLGCMQDLDMLLPSADLALIERAVSQLFDRFGGMSLADMRTVDPKEFVAFGMQFRDLMATMPFQLPQNFLLLIRAASLMNGLCVELYPEYNLWDSVEPYARSLVTGTPGSQLGVALEESRSMASLAVGLPRRIDRVLTMVERGQLSVQTPDAVRQIRRAEQGQDRTVAAVVFAGMLVGGIVLRGSEPVWGLTLMGLSLLPLGKALLGGRGPWAR</sequence>
<dbReference type="CDD" id="cd05121">
    <property type="entry name" value="ABC1_ADCK3-like"/>
    <property type="match status" value="1"/>
</dbReference>
<dbReference type="RefSeq" id="WP_119716535.1">
    <property type="nucleotide sequence ID" value="NZ_OMOH01000014.1"/>
</dbReference>
<evidence type="ECO:0000313" key="3">
    <source>
        <dbReference type="EMBL" id="SPF69454.1"/>
    </source>
</evidence>
<proteinExistence type="inferred from homology"/>
<organism evidence="3 4">
    <name type="scientific">Propionibacterium ruminifibrarum</name>
    <dbReference type="NCBI Taxonomy" id="1962131"/>
    <lineage>
        <taxon>Bacteria</taxon>
        <taxon>Bacillati</taxon>
        <taxon>Actinomycetota</taxon>
        <taxon>Actinomycetes</taxon>
        <taxon>Propionibacteriales</taxon>
        <taxon>Propionibacteriaceae</taxon>
        <taxon>Propionibacterium</taxon>
    </lineage>
</organism>
<keyword evidence="4" id="KW-1185">Reference proteome</keyword>
<comment type="similarity">
    <text evidence="1">Belongs to the protein kinase superfamily. ADCK protein kinase family.</text>
</comment>
<evidence type="ECO:0000256" key="1">
    <source>
        <dbReference type="ARBA" id="ARBA00009670"/>
    </source>
</evidence>
<dbReference type="OrthoDB" id="9795390at2"/>
<evidence type="ECO:0000313" key="4">
    <source>
        <dbReference type="Proteomes" id="UP000265962"/>
    </source>
</evidence>